<feature type="domain" description="Arginyl tRNA synthetase N-terminal" evidence="12">
    <location>
        <begin position="3"/>
        <end position="85"/>
    </location>
</feature>
<proteinExistence type="inferred from homology"/>
<dbReference type="InterPro" id="IPR036695">
    <property type="entry name" value="Arg-tRNA-synth_N_sf"/>
</dbReference>
<dbReference type="NCBIfam" id="TIGR00456">
    <property type="entry name" value="argS"/>
    <property type="match status" value="1"/>
</dbReference>
<evidence type="ECO:0000256" key="8">
    <source>
        <dbReference type="ARBA" id="ARBA00049339"/>
    </source>
</evidence>
<dbReference type="EMBL" id="MHOP01000025">
    <property type="protein sequence ID" value="OGZ65257.1"/>
    <property type="molecule type" value="Genomic_DNA"/>
</dbReference>
<dbReference type="InterPro" id="IPR008909">
    <property type="entry name" value="DALR_anticod-bd"/>
</dbReference>
<evidence type="ECO:0000256" key="1">
    <source>
        <dbReference type="ARBA" id="ARBA00005594"/>
    </source>
</evidence>
<dbReference type="Proteomes" id="UP000178774">
    <property type="component" value="Unassembled WGS sequence"/>
</dbReference>
<dbReference type="InterPro" id="IPR014729">
    <property type="entry name" value="Rossmann-like_a/b/a_fold"/>
</dbReference>
<comment type="caution">
    <text evidence="13">The sequence shown here is derived from an EMBL/GenBank/DDBJ whole genome shotgun (WGS) entry which is preliminary data.</text>
</comment>
<comment type="similarity">
    <text evidence="1 10">Belongs to the class-I aminoacyl-tRNA synthetase family.</text>
</comment>
<comment type="catalytic activity">
    <reaction evidence="8">
        <text>tRNA(Arg) + L-arginine + ATP = L-arginyl-tRNA(Arg) + AMP + diphosphate</text>
        <dbReference type="Rhea" id="RHEA:20301"/>
        <dbReference type="Rhea" id="RHEA-COMP:9658"/>
        <dbReference type="Rhea" id="RHEA-COMP:9673"/>
        <dbReference type="ChEBI" id="CHEBI:30616"/>
        <dbReference type="ChEBI" id="CHEBI:32682"/>
        <dbReference type="ChEBI" id="CHEBI:33019"/>
        <dbReference type="ChEBI" id="CHEBI:78442"/>
        <dbReference type="ChEBI" id="CHEBI:78513"/>
        <dbReference type="ChEBI" id="CHEBI:456215"/>
        <dbReference type="EC" id="6.1.1.19"/>
    </reaction>
</comment>
<dbReference type="SUPFAM" id="SSF52374">
    <property type="entry name" value="Nucleotidylyl transferase"/>
    <property type="match status" value="1"/>
</dbReference>
<dbReference type="Pfam" id="PF03485">
    <property type="entry name" value="Arg_tRNA_synt_N"/>
    <property type="match status" value="1"/>
</dbReference>
<evidence type="ECO:0000256" key="7">
    <source>
        <dbReference type="ARBA" id="ARBA00023146"/>
    </source>
</evidence>
<dbReference type="Gene3D" id="3.40.50.620">
    <property type="entry name" value="HUPs"/>
    <property type="match status" value="1"/>
</dbReference>
<gene>
    <name evidence="13" type="ORF">A2822_03860</name>
</gene>
<sequence>MKDEIKRILEKVTGESDFLVEAPKEKTHGDYSSNVALVLSKKLGKNPVEVANEIIAQVNQVLIRENKLMIEKIEVAGPGFINFYLSNNFFVEQLKKVDKNFGKNQSLKNKKVIVEYTDPNILKEFHIGHLMSNAIGESISRLFEFQGVKLKRVNYQGDVGMHIAKAVWGKLRNPDMAWAQAYAFGANKYEEDETAKKEVVGINKKVFEKSDKEINKLYDRGRKDSLAYFDTIYKKLGTDFDRLFFESEVADAGKKIVLDGLGKVFEKGEKGAIVFKGEAVGLHTRVFVNSEGLPTYEAKDLALPELKYKYFKYDASVIITAHEQNAYFDVMLAALAKIKPALAAKTKHIGHGMLRLPEGKMSSRTGKVVAAESLIEKVKEMVRQKAADKALDDATIEMIAIGALKYSILKQSVGSDIIFDFEKSISFEGDSGPYLQYSYVRAVSVLVKARAEKVKASLKNPPTSGVGTLEKMMSHFPEMVEKAAAEYEPHVITLYLTELAREFNNYYANSKIVDRADEFSPYKVALTQAFSIIMKNGLWLLGIQAPDKM</sequence>
<dbReference type="GO" id="GO:0005524">
    <property type="term" value="F:ATP binding"/>
    <property type="evidence" value="ECO:0007669"/>
    <property type="project" value="UniProtKB-KW"/>
</dbReference>
<keyword evidence="7 10" id="KW-0030">Aminoacyl-tRNA synthetase</keyword>
<dbReference type="GO" id="GO:0005737">
    <property type="term" value="C:cytoplasm"/>
    <property type="evidence" value="ECO:0007669"/>
    <property type="project" value="UniProtKB-UniRule"/>
</dbReference>
<dbReference type="EC" id="6.1.1.19" evidence="2 9"/>
<evidence type="ECO:0000256" key="2">
    <source>
        <dbReference type="ARBA" id="ARBA00012837"/>
    </source>
</evidence>
<feature type="domain" description="DALR anticodon binding" evidence="11">
    <location>
        <begin position="435"/>
        <end position="549"/>
    </location>
</feature>
<dbReference type="PRINTS" id="PR01038">
    <property type="entry name" value="TRNASYNTHARG"/>
</dbReference>
<dbReference type="SMART" id="SM00836">
    <property type="entry name" value="DALR_1"/>
    <property type="match status" value="1"/>
</dbReference>
<evidence type="ECO:0000256" key="6">
    <source>
        <dbReference type="ARBA" id="ARBA00022917"/>
    </source>
</evidence>
<evidence type="ECO:0000256" key="4">
    <source>
        <dbReference type="ARBA" id="ARBA00022741"/>
    </source>
</evidence>
<protein>
    <recommendedName>
        <fullName evidence="2 9">Arginine--tRNA ligase</fullName>
        <ecNumber evidence="2 9">6.1.1.19</ecNumber>
    </recommendedName>
</protein>
<dbReference type="GO" id="GO:0004814">
    <property type="term" value="F:arginine-tRNA ligase activity"/>
    <property type="evidence" value="ECO:0007669"/>
    <property type="project" value="UniProtKB-UniRule"/>
</dbReference>
<name>A0A1G2HS04_9BACT</name>
<evidence type="ECO:0000313" key="14">
    <source>
        <dbReference type="Proteomes" id="UP000178774"/>
    </source>
</evidence>
<dbReference type="SUPFAM" id="SSF55190">
    <property type="entry name" value="Arginyl-tRNA synthetase (ArgRS), N-terminal 'additional' domain"/>
    <property type="match status" value="1"/>
</dbReference>
<dbReference type="SMART" id="SM01016">
    <property type="entry name" value="Arg_tRNA_synt_N"/>
    <property type="match status" value="1"/>
</dbReference>
<dbReference type="PANTHER" id="PTHR11956:SF5">
    <property type="entry name" value="ARGININE--TRNA LIGASE, CYTOPLASMIC"/>
    <property type="match status" value="1"/>
</dbReference>
<organism evidence="13 14">
    <name type="scientific">Candidatus Staskawiczbacteria bacterium RIFCSPHIGHO2_01_FULL_41_41</name>
    <dbReference type="NCBI Taxonomy" id="1802203"/>
    <lineage>
        <taxon>Bacteria</taxon>
        <taxon>Candidatus Staskawicziibacteriota</taxon>
    </lineage>
</organism>
<evidence type="ECO:0000256" key="10">
    <source>
        <dbReference type="RuleBase" id="RU363038"/>
    </source>
</evidence>
<evidence type="ECO:0000256" key="5">
    <source>
        <dbReference type="ARBA" id="ARBA00022840"/>
    </source>
</evidence>
<dbReference type="Gene3D" id="1.10.730.10">
    <property type="entry name" value="Isoleucyl-tRNA Synthetase, Domain 1"/>
    <property type="match status" value="1"/>
</dbReference>
<keyword evidence="3 10" id="KW-0436">Ligase</keyword>
<keyword evidence="6 10" id="KW-0648">Protein biosynthesis</keyword>
<dbReference type="Pfam" id="PF05746">
    <property type="entry name" value="DALR_1"/>
    <property type="match status" value="1"/>
</dbReference>
<dbReference type="InterPro" id="IPR001278">
    <property type="entry name" value="Arg-tRNA-ligase"/>
</dbReference>
<dbReference type="AlphaFoldDB" id="A0A1G2HS04"/>
<evidence type="ECO:0000256" key="3">
    <source>
        <dbReference type="ARBA" id="ARBA00022598"/>
    </source>
</evidence>
<dbReference type="Gene3D" id="3.30.1360.70">
    <property type="entry name" value="Arginyl tRNA synthetase N-terminal domain"/>
    <property type="match status" value="1"/>
</dbReference>
<keyword evidence="5 10" id="KW-0067">ATP-binding</keyword>
<evidence type="ECO:0000256" key="9">
    <source>
        <dbReference type="NCBIfam" id="TIGR00456"/>
    </source>
</evidence>
<accession>A0A1G2HS04</accession>
<dbReference type="InterPro" id="IPR009080">
    <property type="entry name" value="tRNAsynth_Ia_anticodon-bd"/>
</dbReference>
<reference evidence="13 14" key="1">
    <citation type="journal article" date="2016" name="Nat. Commun.">
        <title>Thousands of microbial genomes shed light on interconnected biogeochemical processes in an aquifer system.</title>
        <authorList>
            <person name="Anantharaman K."/>
            <person name="Brown C.T."/>
            <person name="Hug L.A."/>
            <person name="Sharon I."/>
            <person name="Castelle C.J."/>
            <person name="Probst A.J."/>
            <person name="Thomas B.C."/>
            <person name="Singh A."/>
            <person name="Wilkins M.J."/>
            <person name="Karaoz U."/>
            <person name="Brodie E.L."/>
            <person name="Williams K.H."/>
            <person name="Hubbard S.S."/>
            <person name="Banfield J.F."/>
        </authorList>
    </citation>
    <scope>NUCLEOTIDE SEQUENCE [LARGE SCALE GENOMIC DNA]</scope>
</reference>
<evidence type="ECO:0000259" key="12">
    <source>
        <dbReference type="SMART" id="SM01016"/>
    </source>
</evidence>
<dbReference type="SUPFAM" id="SSF47323">
    <property type="entry name" value="Anticodon-binding domain of a subclass of class I aminoacyl-tRNA synthetases"/>
    <property type="match status" value="1"/>
</dbReference>
<dbReference type="InterPro" id="IPR005148">
    <property type="entry name" value="Arg-tRNA-synth_N"/>
</dbReference>
<evidence type="ECO:0000313" key="13">
    <source>
        <dbReference type="EMBL" id="OGZ65257.1"/>
    </source>
</evidence>
<dbReference type="GO" id="GO:0006420">
    <property type="term" value="P:arginyl-tRNA aminoacylation"/>
    <property type="evidence" value="ECO:0007669"/>
    <property type="project" value="UniProtKB-UniRule"/>
</dbReference>
<dbReference type="PANTHER" id="PTHR11956">
    <property type="entry name" value="ARGINYL-TRNA SYNTHETASE"/>
    <property type="match status" value="1"/>
</dbReference>
<evidence type="ECO:0000259" key="11">
    <source>
        <dbReference type="SMART" id="SM00836"/>
    </source>
</evidence>
<keyword evidence="4 10" id="KW-0547">Nucleotide-binding</keyword>
<dbReference type="InterPro" id="IPR035684">
    <property type="entry name" value="ArgRS_core"/>
</dbReference>
<dbReference type="Pfam" id="PF00750">
    <property type="entry name" value="tRNA-synt_1d"/>
    <property type="match status" value="1"/>
</dbReference>